<dbReference type="Proteomes" id="UP000634136">
    <property type="component" value="Unassembled WGS sequence"/>
</dbReference>
<dbReference type="InterPro" id="IPR045087">
    <property type="entry name" value="Cu-oxidase_fam"/>
</dbReference>
<dbReference type="PANTHER" id="PTHR11709">
    <property type="entry name" value="MULTI-COPPER OXIDASE"/>
    <property type="match status" value="1"/>
</dbReference>
<evidence type="ECO:0000256" key="7">
    <source>
        <dbReference type="ARBA" id="ARBA00022525"/>
    </source>
</evidence>
<dbReference type="InterPro" id="IPR001117">
    <property type="entry name" value="Cu-oxidase_2nd"/>
</dbReference>
<evidence type="ECO:0000259" key="16">
    <source>
        <dbReference type="Pfam" id="PF07731"/>
    </source>
</evidence>
<comment type="catalytic activity">
    <reaction evidence="13">
        <text>4 L-ascorbate + O2 = 4 monodehydro-L-ascorbate radical + 2 H2O</text>
        <dbReference type="Rhea" id="RHEA:30243"/>
        <dbReference type="ChEBI" id="CHEBI:15377"/>
        <dbReference type="ChEBI" id="CHEBI:15379"/>
        <dbReference type="ChEBI" id="CHEBI:38290"/>
        <dbReference type="ChEBI" id="CHEBI:59513"/>
        <dbReference type="EC" id="1.10.3.3"/>
    </reaction>
</comment>
<dbReference type="GO" id="GO:0005507">
    <property type="term" value="F:copper ion binding"/>
    <property type="evidence" value="ECO:0007669"/>
    <property type="project" value="InterPro"/>
</dbReference>
<organism evidence="18 19">
    <name type="scientific">Senna tora</name>
    <dbReference type="NCBI Taxonomy" id="362788"/>
    <lineage>
        <taxon>Eukaryota</taxon>
        <taxon>Viridiplantae</taxon>
        <taxon>Streptophyta</taxon>
        <taxon>Embryophyta</taxon>
        <taxon>Tracheophyta</taxon>
        <taxon>Spermatophyta</taxon>
        <taxon>Magnoliopsida</taxon>
        <taxon>eudicotyledons</taxon>
        <taxon>Gunneridae</taxon>
        <taxon>Pentapetalae</taxon>
        <taxon>rosids</taxon>
        <taxon>fabids</taxon>
        <taxon>Fabales</taxon>
        <taxon>Fabaceae</taxon>
        <taxon>Caesalpinioideae</taxon>
        <taxon>Cassia clade</taxon>
        <taxon>Senna</taxon>
    </lineage>
</organism>
<comment type="caution">
    <text evidence="18">The sequence shown here is derived from an EMBL/GenBank/DDBJ whole genome shotgun (WGS) entry which is preliminary data.</text>
</comment>
<dbReference type="Pfam" id="PF07732">
    <property type="entry name" value="Cu-oxidase_3"/>
    <property type="match status" value="1"/>
</dbReference>
<dbReference type="InterPro" id="IPR033138">
    <property type="entry name" value="Cu_oxidase_CS"/>
</dbReference>
<reference evidence="18" key="1">
    <citation type="submission" date="2020-09" db="EMBL/GenBank/DDBJ databases">
        <title>Genome-Enabled Discovery of Anthraquinone Biosynthesis in Senna tora.</title>
        <authorList>
            <person name="Kang S.-H."/>
            <person name="Pandey R.P."/>
            <person name="Lee C.-M."/>
            <person name="Sim J.-S."/>
            <person name="Jeong J.-T."/>
            <person name="Choi B.-S."/>
            <person name="Jung M."/>
            <person name="Ginzburg D."/>
            <person name="Zhao K."/>
            <person name="Won S.Y."/>
            <person name="Oh T.-J."/>
            <person name="Yu Y."/>
            <person name="Kim N.-H."/>
            <person name="Lee O.R."/>
            <person name="Lee T.-H."/>
            <person name="Bashyal P."/>
            <person name="Kim T.-S."/>
            <person name="Lee W.-H."/>
            <person name="Kawkins C."/>
            <person name="Kim C.-K."/>
            <person name="Kim J.S."/>
            <person name="Ahn B.O."/>
            <person name="Rhee S.Y."/>
            <person name="Sohng J.K."/>
        </authorList>
    </citation>
    <scope>NUCLEOTIDE SEQUENCE</scope>
    <source>
        <tissue evidence="18">Leaf</tissue>
    </source>
</reference>
<evidence type="ECO:0000256" key="13">
    <source>
        <dbReference type="ARBA" id="ARBA00048908"/>
    </source>
</evidence>
<comment type="subunit">
    <text evidence="4">Dimer.</text>
</comment>
<evidence type="ECO:0000256" key="5">
    <source>
        <dbReference type="ARBA" id="ARBA00012301"/>
    </source>
</evidence>
<keyword evidence="11" id="KW-0186">Copper</keyword>
<dbReference type="EC" id="1.10.3.3" evidence="5"/>
<evidence type="ECO:0000256" key="9">
    <source>
        <dbReference type="ARBA" id="ARBA00022737"/>
    </source>
</evidence>
<dbReference type="GO" id="GO:0009506">
    <property type="term" value="C:plasmodesma"/>
    <property type="evidence" value="ECO:0007669"/>
    <property type="project" value="TreeGrafter"/>
</dbReference>
<evidence type="ECO:0000313" key="18">
    <source>
        <dbReference type="EMBL" id="KAF7815511.1"/>
    </source>
</evidence>
<feature type="transmembrane region" description="Helical" evidence="14">
    <location>
        <begin position="6"/>
        <end position="26"/>
    </location>
</feature>
<keyword evidence="12" id="KW-0325">Glycoprotein</keyword>
<protein>
    <recommendedName>
        <fullName evidence="6">L-ascorbate oxidase</fullName>
        <ecNumber evidence="5">1.10.3.3</ecNumber>
    </recommendedName>
</protein>
<evidence type="ECO:0000256" key="8">
    <source>
        <dbReference type="ARBA" id="ARBA00022723"/>
    </source>
</evidence>
<evidence type="ECO:0000259" key="15">
    <source>
        <dbReference type="Pfam" id="PF00394"/>
    </source>
</evidence>
<evidence type="ECO:0000256" key="10">
    <source>
        <dbReference type="ARBA" id="ARBA00023002"/>
    </source>
</evidence>
<evidence type="ECO:0000259" key="17">
    <source>
        <dbReference type="Pfam" id="PF07732"/>
    </source>
</evidence>
<dbReference type="PANTHER" id="PTHR11709:SF394">
    <property type="entry name" value="FI03373P-RELATED"/>
    <property type="match status" value="1"/>
</dbReference>
<keyword evidence="14" id="KW-1133">Transmembrane helix</keyword>
<proteinExistence type="inferred from homology"/>
<keyword evidence="19" id="KW-1185">Reference proteome</keyword>
<dbReference type="Pfam" id="PF07731">
    <property type="entry name" value="Cu-oxidase_2"/>
    <property type="match status" value="1"/>
</dbReference>
<dbReference type="PROSITE" id="PS00080">
    <property type="entry name" value="MULTICOPPER_OXIDASE2"/>
    <property type="match status" value="1"/>
</dbReference>
<evidence type="ECO:0000313" key="19">
    <source>
        <dbReference type="Proteomes" id="UP000634136"/>
    </source>
</evidence>
<dbReference type="Pfam" id="PF00394">
    <property type="entry name" value="Cu-oxidase"/>
    <property type="match status" value="1"/>
</dbReference>
<feature type="domain" description="Plastocyanin-like" evidence="17">
    <location>
        <begin position="47"/>
        <end position="154"/>
    </location>
</feature>
<dbReference type="InterPro" id="IPR011707">
    <property type="entry name" value="Cu-oxidase-like_N"/>
</dbReference>
<dbReference type="GO" id="GO:0008447">
    <property type="term" value="F:L-ascorbate oxidase activity"/>
    <property type="evidence" value="ECO:0007669"/>
    <property type="project" value="UniProtKB-EC"/>
</dbReference>
<keyword evidence="9" id="KW-0677">Repeat</keyword>
<evidence type="ECO:0000256" key="4">
    <source>
        <dbReference type="ARBA" id="ARBA00011473"/>
    </source>
</evidence>
<feature type="domain" description="Plastocyanin-like" evidence="15">
    <location>
        <begin position="168"/>
        <end position="334"/>
    </location>
</feature>
<dbReference type="AlphaFoldDB" id="A0A834WDR4"/>
<name>A0A834WDR4_9FABA</name>
<evidence type="ECO:0000256" key="3">
    <source>
        <dbReference type="ARBA" id="ARBA00010609"/>
    </source>
</evidence>
<sequence length="592" mass="67410">MEGLKALIITHHLWCVWVFLIILSHYSSLGDARVRHYKFDVEYFFKSVDCVDRLVMGINGQFPGPTIRAEVGDTIHVAVTNKLSTEGTAIHWHGVRQYGTPWADGTVYVTQCPINPGETFHYKFKLDKAGTFYYHGHNALQITGGLYGSIIVDLPKGEKEPFEYDDEINLLLSDWWHKSIQEQEVGLTAHIENFRWVWEAQSILINGRGQFGCSLGANFINHTLPVCQFKGDEDCAPYILSVLPNKTYRVRITSATSLLSLNLAISDHKMVVVESDGHYVEPFTVDKIDIYSGESYSVLLTTDQNPNQNYWISVGHRDDNVSTTPALTLLNYNKIPTLDLPSFPPPITPPWFDVEERKIFSRKVLALKGVPQPPKYSHRWINLIGMQDIIDGYLKWSMNGIILELPTTPYLGSMKFNIKNAFDWQDPPENYPEDYDIYNPTTYHNSTVSNMVYKFEMNQVVDVILQNCNSYALNSTGFHPWHLHGHDFWVLAYGDGKFKDGDEKLFNLENPPLKNSVVVFPYSWTAIRFRADNPGVWLFHCHMEPHFHTGMGVVFAEGVQYVNGIPEQALACGLTAEMLMNKGNSQSIIKNI</sequence>
<dbReference type="InterPro" id="IPR011706">
    <property type="entry name" value="Cu-oxidase_C"/>
</dbReference>
<gene>
    <name evidence="18" type="ORF">G2W53_029480</name>
</gene>
<feature type="domain" description="Plastocyanin-like" evidence="16">
    <location>
        <begin position="435"/>
        <end position="558"/>
    </location>
</feature>
<dbReference type="PROSITE" id="PS00079">
    <property type="entry name" value="MULTICOPPER_OXIDASE1"/>
    <property type="match status" value="1"/>
</dbReference>
<keyword evidence="14" id="KW-0472">Membrane</keyword>
<keyword evidence="10" id="KW-0560">Oxidoreductase</keyword>
<dbReference type="NCBIfam" id="TIGR03388">
    <property type="entry name" value="ascorbase"/>
    <property type="match status" value="1"/>
</dbReference>
<comment type="cofactor">
    <cofactor evidence="1">
        <name>Cu cation</name>
        <dbReference type="ChEBI" id="CHEBI:23378"/>
    </cofactor>
</comment>
<keyword evidence="7" id="KW-0964">Secreted</keyword>
<dbReference type="SUPFAM" id="SSF49503">
    <property type="entry name" value="Cupredoxins"/>
    <property type="match status" value="3"/>
</dbReference>
<dbReference type="InterPro" id="IPR017760">
    <property type="entry name" value="L-ascorbate_oxidase_pln"/>
</dbReference>
<comment type="subcellular location">
    <subcellularLocation>
        <location evidence="2">Secreted</location>
    </subcellularLocation>
</comment>
<accession>A0A834WDR4</accession>
<evidence type="ECO:0000256" key="11">
    <source>
        <dbReference type="ARBA" id="ARBA00023008"/>
    </source>
</evidence>
<dbReference type="InterPro" id="IPR002355">
    <property type="entry name" value="Cu_oxidase_Cu_BS"/>
</dbReference>
<comment type="similarity">
    <text evidence="3">Belongs to the multicopper oxidase family.</text>
</comment>
<dbReference type="GO" id="GO:0005576">
    <property type="term" value="C:extracellular region"/>
    <property type="evidence" value="ECO:0007669"/>
    <property type="project" value="UniProtKB-SubCell"/>
</dbReference>
<dbReference type="Gene3D" id="2.60.40.420">
    <property type="entry name" value="Cupredoxins - blue copper proteins"/>
    <property type="match status" value="3"/>
</dbReference>
<keyword evidence="8" id="KW-0479">Metal-binding</keyword>
<keyword evidence="14" id="KW-0812">Transmembrane</keyword>
<dbReference type="OrthoDB" id="2121828at2759"/>
<evidence type="ECO:0000256" key="12">
    <source>
        <dbReference type="ARBA" id="ARBA00023180"/>
    </source>
</evidence>
<evidence type="ECO:0000256" key="1">
    <source>
        <dbReference type="ARBA" id="ARBA00001935"/>
    </source>
</evidence>
<evidence type="ECO:0000256" key="14">
    <source>
        <dbReference type="SAM" id="Phobius"/>
    </source>
</evidence>
<evidence type="ECO:0000256" key="6">
    <source>
        <dbReference type="ARBA" id="ARBA00022095"/>
    </source>
</evidence>
<evidence type="ECO:0000256" key="2">
    <source>
        <dbReference type="ARBA" id="ARBA00004613"/>
    </source>
</evidence>
<dbReference type="EMBL" id="JAAIUW010000009">
    <property type="protein sequence ID" value="KAF7815511.1"/>
    <property type="molecule type" value="Genomic_DNA"/>
</dbReference>
<dbReference type="InterPro" id="IPR008972">
    <property type="entry name" value="Cupredoxin"/>
</dbReference>